<keyword evidence="3" id="KW-0540">Nuclease</keyword>
<keyword evidence="8 10" id="KW-0067">ATP-binding</keyword>
<proteinExistence type="inferred from homology"/>
<evidence type="ECO:0000256" key="10">
    <source>
        <dbReference type="RuleBase" id="RU364115"/>
    </source>
</evidence>
<dbReference type="Pfam" id="PF04313">
    <property type="entry name" value="HSDR_N"/>
    <property type="match status" value="1"/>
</dbReference>
<evidence type="ECO:0000259" key="11">
    <source>
        <dbReference type="SMART" id="SM00487"/>
    </source>
</evidence>
<keyword evidence="4 10" id="KW-0547">Nucleotide-binding</keyword>
<evidence type="ECO:0000256" key="7">
    <source>
        <dbReference type="ARBA" id="ARBA00022801"/>
    </source>
</evidence>
<dbReference type="InterPro" id="IPR014001">
    <property type="entry name" value="Helicase_ATP-bd"/>
</dbReference>
<dbReference type="InterPro" id="IPR040980">
    <property type="entry name" value="SWI2_SNF2"/>
</dbReference>
<dbReference type="InterPro" id="IPR004473">
    <property type="entry name" value="Restrct_endonuc_typeI_HsdR"/>
</dbReference>
<organism evidence="12 13">
    <name type="scientific">Phocaeicola vulgatus str. 3775 SL</name>
    <name type="common">B</name>
    <name type="synonym">iv</name>
    <dbReference type="NCBI Taxonomy" id="1339350"/>
    <lineage>
        <taxon>Bacteria</taxon>
        <taxon>Pseudomonadati</taxon>
        <taxon>Bacteroidota</taxon>
        <taxon>Bacteroidia</taxon>
        <taxon>Bacteroidales</taxon>
        <taxon>Bacteroidaceae</taxon>
        <taxon>Phocaeicola</taxon>
    </lineage>
</organism>
<dbReference type="RefSeq" id="WP_032946555.1">
    <property type="nucleotide sequence ID" value="NZ_JNHI01000075.1"/>
</dbReference>
<dbReference type="GO" id="GO:0003677">
    <property type="term" value="F:DNA binding"/>
    <property type="evidence" value="ECO:0007669"/>
    <property type="project" value="UniProtKB-KW"/>
</dbReference>
<comment type="caution">
    <text evidence="12">The sequence shown here is derived from an EMBL/GenBank/DDBJ whole genome shotgun (WGS) entry which is preliminary data.</text>
</comment>
<evidence type="ECO:0000256" key="1">
    <source>
        <dbReference type="ARBA" id="ARBA00000851"/>
    </source>
</evidence>
<dbReference type="Gene3D" id="3.40.50.300">
    <property type="entry name" value="P-loop containing nucleotide triphosphate hydrolases"/>
    <property type="match status" value="2"/>
</dbReference>
<protein>
    <recommendedName>
        <fullName evidence="10">Type I restriction enzyme endonuclease subunit</fullName>
        <shortName evidence="10">R protein</shortName>
        <ecNumber evidence="10">3.1.21.3</ecNumber>
    </recommendedName>
</protein>
<dbReference type="InterPro" id="IPR007409">
    <property type="entry name" value="Restrct_endonuc_type1_HsdR_N"/>
</dbReference>
<dbReference type="GO" id="GO:0005524">
    <property type="term" value="F:ATP binding"/>
    <property type="evidence" value="ECO:0007669"/>
    <property type="project" value="UniProtKB-KW"/>
</dbReference>
<keyword evidence="5 10" id="KW-0680">Restriction system</keyword>
<reference evidence="12 13" key="1">
    <citation type="submission" date="2014-04" db="EMBL/GenBank/DDBJ databases">
        <authorList>
            <person name="Sears C."/>
            <person name="Carroll K."/>
            <person name="Sack B.R."/>
            <person name="Qadri F."/>
            <person name="Myers L.L."/>
            <person name="Chung G.-T."/>
            <person name="Escheverria P."/>
            <person name="Fraser C.M."/>
            <person name="Sadzewicz L."/>
            <person name="Shefchek K.A."/>
            <person name="Tallon L."/>
            <person name="Das S.P."/>
            <person name="Daugherty S."/>
            <person name="Mongodin E.F."/>
        </authorList>
    </citation>
    <scope>NUCLEOTIDE SEQUENCE [LARGE SCALE GENOMIC DNA]</scope>
    <source>
        <strain evidence="13">3775 SL(B) 10 (iv)</strain>
    </source>
</reference>
<accession>A0A078QNK3</accession>
<dbReference type="InterPro" id="IPR051268">
    <property type="entry name" value="Type-I_R_enzyme_R_subunit"/>
</dbReference>
<evidence type="ECO:0000256" key="4">
    <source>
        <dbReference type="ARBA" id="ARBA00022741"/>
    </source>
</evidence>
<dbReference type="GO" id="GO:0009307">
    <property type="term" value="P:DNA restriction-modification system"/>
    <property type="evidence" value="ECO:0007669"/>
    <property type="project" value="UniProtKB-KW"/>
</dbReference>
<keyword evidence="7 10" id="KW-0378">Hydrolase</keyword>
<dbReference type="InterPro" id="IPR055180">
    <property type="entry name" value="HsdR_RecA-like_helicase_dom_2"/>
</dbReference>
<evidence type="ECO:0000256" key="2">
    <source>
        <dbReference type="ARBA" id="ARBA00008598"/>
    </source>
</evidence>
<dbReference type="PANTHER" id="PTHR30195">
    <property type="entry name" value="TYPE I SITE-SPECIFIC DEOXYRIBONUCLEASE PROTEIN SUBUNIT M AND R"/>
    <property type="match status" value="1"/>
</dbReference>
<dbReference type="Pfam" id="PF18766">
    <property type="entry name" value="SWI2_SNF2"/>
    <property type="match status" value="1"/>
</dbReference>
<dbReference type="EC" id="3.1.21.3" evidence="10"/>
<dbReference type="GO" id="GO:0009035">
    <property type="term" value="F:type I site-specific deoxyribonuclease activity"/>
    <property type="evidence" value="ECO:0007669"/>
    <property type="project" value="UniProtKB-EC"/>
</dbReference>
<name>A0A078QNK3_PHOVU</name>
<dbReference type="Proteomes" id="UP000028134">
    <property type="component" value="Unassembled WGS sequence"/>
</dbReference>
<dbReference type="EMBL" id="JNHI01000075">
    <property type="protein sequence ID" value="KDS24790.1"/>
    <property type="molecule type" value="Genomic_DNA"/>
</dbReference>
<comment type="catalytic activity">
    <reaction evidence="1 10">
        <text>Endonucleolytic cleavage of DNA to give random double-stranded fragments with terminal 5'-phosphates, ATP is simultaneously hydrolyzed.</text>
        <dbReference type="EC" id="3.1.21.3"/>
    </reaction>
</comment>
<feature type="domain" description="Helicase ATP-binding" evidence="11">
    <location>
        <begin position="267"/>
        <end position="469"/>
    </location>
</feature>
<gene>
    <name evidence="12" type="primary">hsdR</name>
    <name evidence="12" type="ORF">M097_4542</name>
</gene>
<comment type="similarity">
    <text evidence="2 10">Belongs to the HsdR family.</text>
</comment>
<dbReference type="CDD" id="cd22332">
    <property type="entry name" value="HsdR_N"/>
    <property type="match status" value="1"/>
</dbReference>
<sequence>MANDNTQFFIKELAFEQALANLLHTSHGWDGGIMMNPTEEDLVQNWANILYDNNRDINRLGNAPLTKTEMQQVIDQVNMCASPFEMNRLINGGQVIIKRDNPADANNCGKEVYLKIFDAQEICAGQSRYQIVRQPRFKASHPLGGERRGDIMLLINGMPVIHVELKRSGVDVTQAVFQIKRYTHEGVFSSGIFKLVQIFVAMTPEKTLYFANPGAEDNFKPEFQFHWADFNNMEITDWRIIASQLLSIPMAHQLVGYYTIADEKDKMLKVLRSYQYYAASKISDVTHRTNWDTHQHRGGYIWHTTGSGKTMTSFKSAQLIANSGDADKVVFLLDRIELSIQSLDEYRGFAGDDDSIQDTQNTAILVSKLRSIDPDDRLIVTSIQKMSNINVQNGIAQSEIDAIGRKRLVFIIDECHRSVFGGMLIGIKNAFPRALLFGFTGTPVFEENAHNEITTETLFGDMLHKYTIASGIPDGNVLGFDVYRVNTYEDDELREKAAFAQLGVHSIEEVDEDEEKKKVYNKFISELQMPDTYNDPKTGKLTHGIEHYLPKDIYQQRVHQLAVVQDIVAHREQASKNGKFHAILATQNIPEAIAYYKLFKELYPSVNAVTVFDNNIDNSDEGIAKEDAILEMLTDYNARYQTTFALATYGKYKKDVAKRLAHKKPYLGIEHDHQQQIDLLIVVTQMLTGYDSKWVNTLYVDKVMKYVDIIQSFSRTNRLFGPDKPFGIIKYYTFPYTMEQNIEDALEVYVDRPLGVFVDKLEQNLDSINRYFLHISDIFKSHNIQNFSKLPDTREDRNMFAKDFVQMTRLLEAAKLQGFLWEKTEYEFEHGDTYTKVKMEIDESTYLTLLQRYRELFESKPGGNSEPTEFDYPIDTYITETGTGTIDAEYINSKFVKFVKNLYMNGPGSELTKEALKELHKTFASLSQRDQRTAIVVLHDIESGDLHLETGKTIQDYIAEYQLRELHKQIMILAEATGLNFSQLTHIMGRDVTEQNINEYNQFENLKLTLDGVKTRAFLEKIEGTTIPPRMVRPKADKMLRDFILDGAKREAILKAYLGVNVDVKSEAETLPEEVVTVTAGKNSEVETGFNLETVRDKIEEILTSCIPSLLPHMRSKKEIINSVFYVINTKSIDSLDGVDIFIQRAFENLYAKKSTLVDKHIAFNQLVTKFEAYLKKLYYLINGKELSARNEGDTPSWKDALYAHKCLWNLRWSTDEAKQQLYKWLLLVKGWRNEESHISPTASEQEVDTALNIILTMYFYVTGSSITALEANGHDISGSDTPVEATSKIVDFTPYHMNDETQIAAEPEDIRNLPEETRIDILRKSIIQLLGYTPKKSPFTKQRHWIAIYRIAADMGFIIDGDYAYFKSIIDNMEIETLNVPLTTAYLEKTVKGLYATNIEDWTNEGLSSKELAEYEEIKSCADAFSKVVVKNIPKKKSSN</sequence>
<dbReference type="SUPFAM" id="SSF52540">
    <property type="entry name" value="P-loop containing nucleoside triphosphate hydrolases"/>
    <property type="match status" value="1"/>
</dbReference>
<dbReference type="PATRIC" id="fig|1339350.3.peg.4313"/>
<evidence type="ECO:0000313" key="12">
    <source>
        <dbReference type="EMBL" id="KDS24790.1"/>
    </source>
</evidence>
<dbReference type="SMART" id="SM00487">
    <property type="entry name" value="DEXDc"/>
    <property type="match status" value="1"/>
</dbReference>
<evidence type="ECO:0000256" key="6">
    <source>
        <dbReference type="ARBA" id="ARBA00022759"/>
    </source>
</evidence>
<evidence type="ECO:0000256" key="3">
    <source>
        <dbReference type="ARBA" id="ARBA00022722"/>
    </source>
</evidence>
<keyword evidence="6" id="KW-0255">Endonuclease</keyword>
<comment type="function">
    <text evidence="10">Subunit R is required for both nuclease and ATPase activities, but not for modification.</text>
</comment>
<dbReference type="Pfam" id="PF22679">
    <property type="entry name" value="T1R_D3-like"/>
    <property type="match status" value="1"/>
</dbReference>
<dbReference type="InterPro" id="IPR027417">
    <property type="entry name" value="P-loop_NTPase"/>
</dbReference>
<comment type="subunit">
    <text evidence="10">The type I restriction/modification system is composed of three polypeptides R, M and S.</text>
</comment>
<dbReference type="NCBIfam" id="TIGR00348">
    <property type="entry name" value="hsdR"/>
    <property type="match status" value="1"/>
</dbReference>
<evidence type="ECO:0000313" key="13">
    <source>
        <dbReference type="Proteomes" id="UP000028134"/>
    </source>
</evidence>
<evidence type="ECO:0000256" key="5">
    <source>
        <dbReference type="ARBA" id="ARBA00022747"/>
    </source>
</evidence>
<keyword evidence="9 10" id="KW-0238">DNA-binding</keyword>
<dbReference type="PANTHER" id="PTHR30195:SF16">
    <property type="entry name" value="TYPE I RESTRICTION ENZYME ENDONUCLEASE SUBUNIT"/>
    <property type="match status" value="1"/>
</dbReference>
<dbReference type="Gene3D" id="3.90.1570.50">
    <property type="match status" value="1"/>
</dbReference>
<evidence type="ECO:0000256" key="8">
    <source>
        <dbReference type="ARBA" id="ARBA00022840"/>
    </source>
</evidence>
<evidence type="ECO:0000256" key="9">
    <source>
        <dbReference type="ARBA" id="ARBA00023125"/>
    </source>
</evidence>